<feature type="chain" id="PRO_5043684379" description="Zona pellucida sperm-binding protein 1" evidence="23">
    <location>
        <begin position="21"/>
        <end position="660"/>
    </location>
</feature>
<dbReference type="GO" id="GO:0060468">
    <property type="term" value="P:prevention of polyspermy"/>
    <property type="evidence" value="ECO:0007669"/>
    <property type="project" value="TreeGrafter"/>
</dbReference>
<dbReference type="Pfam" id="PF22821">
    <property type="entry name" value="ZP1_ZP4_Ig-like"/>
    <property type="match status" value="1"/>
</dbReference>
<dbReference type="Gene3D" id="2.60.40.4100">
    <property type="entry name" value="Zona pellucida, ZP-C domain"/>
    <property type="match status" value="1"/>
</dbReference>
<dbReference type="CDD" id="cd00111">
    <property type="entry name" value="Trefoil"/>
    <property type="match status" value="1"/>
</dbReference>
<dbReference type="InterPro" id="IPR048290">
    <property type="entry name" value="ZP_chr"/>
</dbReference>
<evidence type="ECO:0000256" key="17">
    <source>
        <dbReference type="ARBA" id="ARBA00065561"/>
    </source>
</evidence>
<evidence type="ECO:0000256" key="11">
    <source>
        <dbReference type="ARBA" id="ARBA00023157"/>
    </source>
</evidence>
<dbReference type="GO" id="GO:0005886">
    <property type="term" value="C:plasma membrane"/>
    <property type="evidence" value="ECO:0007669"/>
    <property type="project" value="UniProtKB-SubCell"/>
</dbReference>
<feature type="transmembrane region" description="Helical" evidence="22">
    <location>
        <begin position="624"/>
        <end position="651"/>
    </location>
</feature>
<comment type="similarity">
    <text evidence="2">Belongs to the ZP domain family. ZPB subfamily.</text>
</comment>
<dbReference type="EMBL" id="CALSGD010001464">
    <property type="protein sequence ID" value="CAH6793760.1"/>
    <property type="molecule type" value="Genomic_DNA"/>
</dbReference>
<gene>
    <name evidence="26" type="primary">Zp1</name>
    <name evidence="26" type="ORF">PHOROB_LOCUS10463</name>
</gene>
<dbReference type="SUPFAM" id="SSF57492">
    <property type="entry name" value="Trefoil"/>
    <property type="match status" value="1"/>
</dbReference>
<evidence type="ECO:0000256" key="1">
    <source>
        <dbReference type="ARBA" id="ARBA00004251"/>
    </source>
</evidence>
<feature type="region of interest" description="Disordered" evidence="21">
    <location>
        <begin position="183"/>
        <end position="206"/>
    </location>
</feature>
<dbReference type="InterPro" id="IPR054554">
    <property type="entry name" value="ZP1/4_Ig-like"/>
</dbReference>
<comment type="subunit">
    <text evidence="17">Polymers of ZP2 and ZP3 organized into long filaments cross-linked by ZP1 homodimers. Interacts with ZP3.</text>
</comment>
<evidence type="ECO:0000256" key="19">
    <source>
        <dbReference type="ARBA" id="ARBA00078046"/>
    </source>
</evidence>
<dbReference type="InterPro" id="IPR001507">
    <property type="entry name" value="ZP_dom"/>
</dbReference>
<evidence type="ECO:0000256" key="6">
    <source>
        <dbReference type="ARBA" id="ARBA00022685"/>
    </source>
</evidence>
<reference evidence="26" key="1">
    <citation type="submission" date="2022-06" db="EMBL/GenBank/DDBJ databases">
        <authorList>
            <person name="Andreotti S."/>
            <person name="Wyler E."/>
        </authorList>
    </citation>
    <scope>NUCLEOTIDE SEQUENCE</scope>
</reference>
<keyword evidence="11 20" id="KW-1015">Disulfide bond</keyword>
<dbReference type="GO" id="GO:0007339">
    <property type="term" value="P:binding of sperm to zona pellucida"/>
    <property type="evidence" value="ECO:0007669"/>
    <property type="project" value="TreeGrafter"/>
</dbReference>
<feature type="disulfide bond" evidence="20">
    <location>
        <begin position="237"/>
        <end position="252"/>
    </location>
</feature>
<evidence type="ECO:0000256" key="23">
    <source>
        <dbReference type="SAM" id="SignalP"/>
    </source>
</evidence>
<dbReference type="SMART" id="SM00241">
    <property type="entry name" value="ZP"/>
    <property type="match status" value="1"/>
</dbReference>
<feature type="domain" description="P-type" evidence="25">
    <location>
        <begin position="226"/>
        <end position="266"/>
    </location>
</feature>
<dbReference type="PROSITE" id="PS51448">
    <property type="entry name" value="P_TREFOIL_2"/>
    <property type="match status" value="1"/>
</dbReference>
<keyword evidence="6" id="KW-0165">Cleavage on pair of basic residues</keyword>
<evidence type="ECO:0000256" key="20">
    <source>
        <dbReference type="PROSITE-ProRule" id="PRU00779"/>
    </source>
</evidence>
<dbReference type="PROSITE" id="PS00025">
    <property type="entry name" value="P_TREFOIL_1"/>
    <property type="match status" value="1"/>
</dbReference>
<evidence type="ECO:0000256" key="18">
    <source>
        <dbReference type="ARBA" id="ARBA00069207"/>
    </source>
</evidence>
<feature type="region of interest" description="Disordered" evidence="21">
    <location>
        <begin position="141"/>
        <end position="163"/>
    </location>
</feature>
<keyword evidence="5" id="KW-0272">Extracellular matrix</keyword>
<evidence type="ECO:0000256" key="12">
    <source>
        <dbReference type="ARBA" id="ARBA00023180"/>
    </source>
</evidence>
<keyword evidence="4" id="KW-0964">Secreted</keyword>
<keyword evidence="7 22" id="KW-0812">Transmembrane</keyword>
<dbReference type="InterPro" id="IPR017977">
    <property type="entry name" value="ZP_dom_CS"/>
</dbReference>
<keyword evidence="8 23" id="KW-0732">Signal</keyword>
<dbReference type="GO" id="GO:0035804">
    <property type="term" value="F:structural constituent of egg coat"/>
    <property type="evidence" value="ECO:0007669"/>
    <property type="project" value="TreeGrafter"/>
</dbReference>
<evidence type="ECO:0000256" key="15">
    <source>
        <dbReference type="ARBA" id="ARBA00024183"/>
    </source>
</evidence>
<feature type="signal peptide" evidence="23">
    <location>
        <begin position="1"/>
        <end position="20"/>
    </location>
</feature>
<dbReference type="AlphaFoldDB" id="A0AAU9ZQ27"/>
<evidence type="ECO:0000313" key="26">
    <source>
        <dbReference type="EMBL" id="CAH6793760.1"/>
    </source>
</evidence>
<dbReference type="GO" id="GO:0032190">
    <property type="term" value="F:acrosin binding"/>
    <property type="evidence" value="ECO:0007669"/>
    <property type="project" value="TreeGrafter"/>
</dbReference>
<accession>A0AAU9ZQ27</accession>
<evidence type="ECO:0000313" key="27">
    <source>
        <dbReference type="Proteomes" id="UP001152836"/>
    </source>
</evidence>
<evidence type="ECO:0000256" key="7">
    <source>
        <dbReference type="ARBA" id="ARBA00022692"/>
    </source>
</evidence>
<comment type="caution">
    <text evidence="26">The sequence shown here is derived from an EMBL/GenBank/DDBJ whole genome shotgun (WGS) entry which is preliminary data.</text>
</comment>
<dbReference type="InterPro" id="IPR055356">
    <property type="entry name" value="ZP-N"/>
</dbReference>
<keyword evidence="13" id="KW-0278">Fertilization</keyword>
<proteinExistence type="inferred from homology"/>
<feature type="domain" description="ZP" evidence="24">
    <location>
        <begin position="271"/>
        <end position="542"/>
    </location>
</feature>
<evidence type="ECO:0000256" key="13">
    <source>
        <dbReference type="ARBA" id="ARBA00023279"/>
    </source>
</evidence>
<dbReference type="PRINTS" id="PR00023">
    <property type="entry name" value="ZPELLUCIDA"/>
</dbReference>
<dbReference type="PANTHER" id="PTHR23343">
    <property type="entry name" value="ZONA PELLUCIDA SPERM-BINDING PROTEIN"/>
    <property type="match status" value="1"/>
</dbReference>
<dbReference type="InterPro" id="IPR042235">
    <property type="entry name" value="ZP-C_dom"/>
</dbReference>
<evidence type="ECO:0000256" key="5">
    <source>
        <dbReference type="ARBA" id="ARBA00022530"/>
    </source>
</evidence>
<evidence type="ECO:0000259" key="24">
    <source>
        <dbReference type="PROSITE" id="PS51034"/>
    </source>
</evidence>
<dbReference type="InterPro" id="IPR051148">
    <property type="entry name" value="Zona_Pellucida_Domain_gp"/>
</dbReference>
<dbReference type="InterPro" id="IPR044913">
    <property type="entry name" value="P_trefoil_dom_sf"/>
</dbReference>
<dbReference type="Pfam" id="PF23344">
    <property type="entry name" value="ZP-N"/>
    <property type="match status" value="1"/>
</dbReference>
<keyword evidence="9 22" id="KW-1133">Transmembrane helix</keyword>
<dbReference type="FunFam" id="2.60.40.3210:FF:000007">
    <property type="entry name" value="Zona pellucida glycoprotein 1"/>
    <property type="match status" value="1"/>
</dbReference>
<evidence type="ECO:0000259" key="25">
    <source>
        <dbReference type="PROSITE" id="PS51448"/>
    </source>
</evidence>
<keyword evidence="27" id="KW-1185">Reference proteome</keyword>
<evidence type="ECO:0000256" key="21">
    <source>
        <dbReference type="SAM" id="MobiDB-lite"/>
    </source>
</evidence>
<evidence type="ECO:0000256" key="9">
    <source>
        <dbReference type="ARBA" id="ARBA00022989"/>
    </source>
</evidence>
<evidence type="ECO:0000256" key="2">
    <source>
        <dbReference type="ARBA" id="ARBA00010863"/>
    </source>
</evidence>
<dbReference type="Proteomes" id="UP001152836">
    <property type="component" value="Unassembled WGS sequence"/>
</dbReference>
<protein>
    <recommendedName>
        <fullName evidence="18">Zona pellucida sperm-binding protein 1</fullName>
    </recommendedName>
    <alternativeName>
        <fullName evidence="19">Zona pellucida glycoprotein 1</fullName>
    </alternativeName>
</protein>
<dbReference type="PROSITE" id="PS00682">
    <property type="entry name" value="ZP_1"/>
    <property type="match status" value="1"/>
</dbReference>
<comment type="subcellular location">
    <subcellularLocation>
        <location evidence="1">Cell membrane</location>
        <topology evidence="1">Single-pass type I membrane protein</topology>
    </subcellularLocation>
    <subcellularLocation>
        <location evidence="15">Zona pellucida</location>
    </subcellularLocation>
</comment>
<evidence type="ECO:0000256" key="10">
    <source>
        <dbReference type="ARBA" id="ARBA00023136"/>
    </source>
</evidence>
<evidence type="ECO:0000256" key="4">
    <source>
        <dbReference type="ARBA" id="ARBA00022525"/>
    </source>
</evidence>
<dbReference type="GO" id="GO:0035805">
    <property type="term" value="C:egg coat"/>
    <property type="evidence" value="ECO:0007669"/>
    <property type="project" value="UniProtKB-SubCell"/>
</dbReference>
<keyword evidence="3" id="KW-1003">Cell membrane</keyword>
<evidence type="ECO:0000256" key="22">
    <source>
        <dbReference type="SAM" id="Phobius"/>
    </source>
</evidence>
<keyword evidence="10 22" id="KW-0472">Membrane</keyword>
<comment type="caution">
    <text evidence="20">Lacks conserved residue(s) required for the propagation of feature annotation.</text>
</comment>
<dbReference type="PROSITE" id="PS51034">
    <property type="entry name" value="ZP_2"/>
    <property type="match status" value="1"/>
</dbReference>
<organism evidence="26 27">
    <name type="scientific">Phodopus roborovskii</name>
    <name type="common">Roborovski's desert hamster</name>
    <name type="synonym">Cricetulus roborovskii</name>
    <dbReference type="NCBI Taxonomy" id="109678"/>
    <lineage>
        <taxon>Eukaryota</taxon>
        <taxon>Metazoa</taxon>
        <taxon>Chordata</taxon>
        <taxon>Craniata</taxon>
        <taxon>Vertebrata</taxon>
        <taxon>Euteleostomi</taxon>
        <taxon>Mammalia</taxon>
        <taxon>Eutheria</taxon>
        <taxon>Euarchontoglires</taxon>
        <taxon>Glires</taxon>
        <taxon>Rodentia</taxon>
        <taxon>Myomorpha</taxon>
        <taxon>Muroidea</taxon>
        <taxon>Cricetidae</taxon>
        <taxon>Cricetinae</taxon>
        <taxon>Phodopus</taxon>
    </lineage>
</organism>
<evidence type="ECO:0000256" key="14">
    <source>
        <dbReference type="ARBA" id="ARBA00023283"/>
    </source>
</evidence>
<keyword evidence="12" id="KW-0325">Glycoprotein</keyword>
<evidence type="ECO:0000256" key="16">
    <source>
        <dbReference type="ARBA" id="ARBA00057310"/>
    </source>
</evidence>
<dbReference type="InterPro" id="IPR000519">
    <property type="entry name" value="P_trefoil_dom"/>
</dbReference>
<evidence type="ECO:0000256" key="3">
    <source>
        <dbReference type="ARBA" id="ARBA00022475"/>
    </source>
</evidence>
<dbReference type="InterPro" id="IPR017957">
    <property type="entry name" value="P_trefoil_CS"/>
</dbReference>
<dbReference type="SMART" id="SM00018">
    <property type="entry name" value="PD"/>
    <property type="match status" value="1"/>
</dbReference>
<feature type="compositionally biased region" description="Pro residues" evidence="21">
    <location>
        <begin position="186"/>
        <end position="201"/>
    </location>
</feature>
<dbReference type="PANTHER" id="PTHR23343:SF41">
    <property type="entry name" value="ZONA PELLUCIDA SPERM-BINDING PROTEIN 1"/>
    <property type="match status" value="1"/>
</dbReference>
<dbReference type="InterPro" id="IPR055355">
    <property type="entry name" value="ZP-C"/>
</dbReference>
<comment type="function">
    <text evidence="16">Component of the zona pellucida, an extracellular matrix surrounding oocytes which mediates sperm binding, induction of the acrosome reaction and prevents post-fertilization polyspermy. The zona pellucida is composed of 3 to 4 glycoproteins, ZP1, ZP2, ZP3, and ZP4. ZP1 ensures the structural integrity of the zona pellucida.</text>
</comment>
<dbReference type="Pfam" id="PF00088">
    <property type="entry name" value="Trefoil"/>
    <property type="match status" value="1"/>
</dbReference>
<sequence>MAWGCFVALLLLVTTPLTLGQHLHPKPGLEYSYDCGVQGMQLLVIPRSNQTIRFKVLDEFGNRFEVNNCSICYHWVISEPHEPAVFSADYKGCHVLQKDGRFHLRVFMQAVLPNGHVDIAQDVTLICPKADHTGTLDPNLAPPTTPQPFTPHTFAPHTNSGHTLAGSSHTLLSTLYPEHSFIHSTPAPPSLGPGPAGPTEPHPQWGTLRPLEVTKLDSVGTHLTEEQCQVASGHIPCMVKSSSKEACQQAGCCYDTTREVPCYYGNTATLQCSRSGYFTLVMSQETALTHRVMLNNMHLAYAPSGCPPTQKTSTFVVFHVPLTLCGTTIQVVGEQLIYENQLVSNIDVQEGPQGSITRDNVFRLHVRCVFNASDFLPVQASIFSPLPPAPVTQSGPLQLELRIAKDKTFSSYYQERDYPLVRLLQEPVHVEIRLLQRTDPSMVLVLHQCWATPTASPFQQPQWPLLSDGCPFKGDNYRTQMVAMDRAELLFPSHYRRFTITAFTLLDSSSQNALRGLVYFFCSASVCYPEGSETCSTICDSGMASESGWGRYLFFDTMLNLWLTLRPAGAGSQFFSLAGHRRSSGHNSTVQALDIVSSPGAVGFEDVAKLESSGSSRNTNSRPLLWVLLLLLFTTLVLGAGVFVGLSWAWAQKLREGTRC</sequence>
<dbReference type="Gene3D" id="2.60.40.3210">
    <property type="entry name" value="Zona pellucida, ZP-N domain"/>
    <property type="match status" value="1"/>
</dbReference>
<name>A0AAU9ZQ27_PHORO</name>
<dbReference type="Pfam" id="PF00100">
    <property type="entry name" value="Zona_pellucida"/>
    <property type="match status" value="1"/>
</dbReference>
<keyword evidence="14" id="KW-0873">Pyrrolidone carboxylic acid</keyword>
<evidence type="ECO:0000256" key="8">
    <source>
        <dbReference type="ARBA" id="ARBA00022729"/>
    </source>
</evidence>